<evidence type="ECO:0000256" key="1">
    <source>
        <dbReference type="SAM" id="MobiDB-lite"/>
    </source>
</evidence>
<evidence type="ECO:0000313" key="3">
    <source>
        <dbReference type="EMBL" id="CAB4189375.1"/>
    </source>
</evidence>
<dbReference type="Gene3D" id="3.40.50.300">
    <property type="entry name" value="P-loop containing nucleotide triphosphate hydrolases"/>
    <property type="match status" value="1"/>
</dbReference>
<reference evidence="4" key="1">
    <citation type="submission" date="2020-05" db="EMBL/GenBank/DDBJ databases">
        <authorList>
            <person name="Chiriac C."/>
            <person name="Salcher M."/>
            <person name="Ghai R."/>
            <person name="Kavagutti S V."/>
        </authorList>
    </citation>
    <scope>NUCLEOTIDE SEQUENCE</scope>
</reference>
<feature type="region of interest" description="Disordered" evidence="1">
    <location>
        <begin position="1"/>
        <end position="27"/>
    </location>
</feature>
<dbReference type="EMBL" id="LR798462">
    <property type="protein sequence ID" value="CAB5238917.1"/>
    <property type="molecule type" value="Genomic_DNA"/>
</dbReference>
<evidence type="ECO:0000313" key="6">
    <source>
        <dbReference type="EMBL" id="CAB5238917.1"/>
    </source>
</evidence>
<protein>
    <recommendedName>
        <fullName evidence="7">COG4626 Phage terminase-like protein, large subunit</fullName>
    </recommendedName>
</protein>
<gene>
    <name evidence="3" type="ORF">UFOVP1186_33</name>
    <name evidence="4" type="ORF">UFOVP1234_25</name>
    <name evidence="5" type="ORF">UFOVP1487_38</name>
    <name evidence="6" type="ORF">UFOVP1574_16</name>
    <name evidence="2" type="ORF">UFOVP959_30</name>
</gene>
<dbReference type="EMBL" id="LR797137">
    <property type="protein sequence ID" value="CAB4189375.1"/>
    <property type="molecule type" value="Genomic_DNA"/>
</dbReference>
<accession>A0A6J5R511</accession>
<name>A0A6J5R511_9CAUD</name>
<evidence type="ECO:0000313" key="4">
    <source>
        <dbReference type="EMBL" id="CAB4192400.1"/>
    </source>
</evidence>
<proteinExistence type="predicted"/>
<evidence type="ECO:0000313" key="5">
    <source>
        <dbReference type="EMBL" id="CAB4215676.1"/>
    </source>
</evidence>
<organism evidence="4">
    <name type="scientific">uncultured Caudovirales phage</name>
    <dbReference type="NCBI Taxonomy" id="2100421"/>
    <lineage>
        <taxon>Viruses</taxon>
        <taxon>Duplodnaviria</taxon>
        <taxon>Heunggongvirae</taxon>
        <taxon>Uroviricota</taxon>
        <taxon>Caudoviricetes</taxon>
        <taxon>Peduoviridae</taxon>
        <taxon>Maltschvirus</taxon>
        <taxon>Maltschvirus maltsch</taxon>
    </lineage>
</organism>
<evidence type="ECO:0000313" key="2">
    <source>
        <dbReference type="EMBL" id="CAB4174191.1"/>
    </source>
</evidence>
<dbReference type="EMBL" id="LR797183">
    <property type="protein sequence ID" value="CAB4192400.1"/>
    <property type="molecule type" value="Genomic_DNA"/>
</dbReference>
<sequence length="492" mass="53503">MRSAPGATANRIGNQHPRIETLPAGGRSHPDVDAAVELVTAAGLSLDPWQEHVLRMSLLQRNDDRWAAFQVGLVCPRQNGKNAIIEARELAGMFILGEQLIIHSAHLADTAKEAFRRLDQLIDANEWLSREVKHVWRTNGHEALELKSGARIKFKTRTVGGGRGLSGDLVVFDEAMIFPEASHAAVLPVLSARRNPQAWYTGSSVDQRIHDAGRVLTSIREAALAGANESLAYFEWSVDADKPDSVTPEQASDPELWADANPSFGIRIRHEYIEKEQAAFGFDTRSFAVERLGVGDWPSLDGESSVIPTAVWNDLADRDSRMLDPVCFAFDVTPDRSWASIAAAGHRQDGHQHVEVVEHRRGTGWIAARAAELTEKHQHVAFVCDGTGPAGSLLHELDAAGVETLPVTAKEHAQACGMLFDAVQQGTVHHLNQPELLSAIRGAATRPLAEAWAWSRKGSSVAISPLVAATLANWGSVTIKPKSDALMPPVFV</sequence>
<evidence type="ECO:0008006" key="7">
    <source>
        <dbReference type="Google" id="ProtNLM"/>
    </source>
</evidence>
<dbReference type="EMBL" id="LR797422">
    <property type="protein sequence ID" value="CAB4215676.1"/>
    <property type="molecule type" value="Genomic_DNA"/>
</dbReference>
<dbReference type="InterPro" id="IPR027417">
    <property type="entry name" value="P-loop_NTPase"/>
</dbReference>
<dbReference type="EMBL" id="LR796907">
    <property type="protein sequence ID" value="CAB4174191.1"/>
    <property type="molecule type" value="Genomic_DNA"/>
</dbReference>